<reference evidence="6 7" key="2">
    <citation type="journal article" date="2008" name="BMC Genomics">
        <title>Architecture of thermal adaptation in an Exiguobacterium sibiricum strain isolated from 3 million year old permafrost: a genome and transcriptome approach.</title>
        <authorList>
            <person name="Rodrigues D.F."/>
            <person name="Ivanova N."/>
            <person name="He Z."/>
            <person name="Huebner M."/>
            <person name="Zhou J."/>
            <person name="Tiedje J.M."/>
        </authorList>
    </citation>
    <scope>NUCLEOTIDE SEQUENCE [LARGE SCALE GENOMIC DNA]</scope>
    <source>
        <strain evidence="7">DSM 17290 / CIP 109462 / JCM 13490 / 255-15</strain>
    </source>
</reference>
<keyword evidence="3" id="KW-0378">Hydrolase</keyword>
<dbReference type="eggNOG" id="COG1402">
    <property type="taxonomic scope" value="Bacteria"/>
</dbReference>
<evidence type="ECO:0000256" key="3">
    <source>
        <dbReference type="ARBA" id="ARBA00022801"/>
    </source>
</evidence>
<comment type="cofactor">
    <cofactor evidence="1">
        <name>Zn(2+)</name>
        <dbReference type="ChEBI" id="CHEBI:29105"/>
    </cofactor>
</comment>
<name>B1YH38_EXIS2</name>
<dbReference type="PANTHER" id="PTHR35005:SF1">
    <property type="entry name" value="2-AMINO-5-FORMYLAMINO-6-RIBOSYLAMINOPYRIMIDIN-4(3H)-ONE 5'-MONOPHOSPHATE DEFORMYLASE"/>
    <property type="match status" value="1"/>
</dbReference>
<dbReference type="GO" id="GO:0009231">
    <property type="term" value="P:riboflavin biosynthetic process"/>
    <property type="evidence" value="ECO:0007669"/>
    <property type="project" value="TreeGrafter"/>
</dbReference>
<organism evidence="6 7">
    <name type="scientific">Exiguobacterium sibiricum (strain DSM 17290 / CCUG 55495 / CIP 109462 / JCM 13490 / 255-15)</name>
    <dbReference type="NCBI Taxonomy" id="262543"/>
    <lineage>
        <taxon>Bacteria</taxon>
        <taxon>Bacillati</taxon>
        <taxon>Bacillota</taxon>
        <taxon>Bacilli</taxon>
        <taxon>Bacillales</taxon>
        <taxon>Bacillales Family XII. Incertae Sedis</taxon>
        <taxon>Exiguobacterium</taxon>
    </lineage>
</organism>
<sequence>MKGNELMLSYKNSTKVIKDSQTVTAILSVGATEQFGPYLPMHLDTLIAEHQATVFGERLNAYVLPTLPFNTSEEHANQIGTVTVSPTVLSMMLEEIIVNLHRQGFTQFILCNGHGGAYWESAFVKQINFKYPELVVITTHRYRAFEAALHAAGLDGLNERHGGLLSVATAMWLCRELVDLQPMGGDVPLSHYPVADYVFWDQLTTDGCWGSFEPGVYSPDELATIGETFWTTFTEKRAEHLKETLTTAVRLRNLPGRNED</sequence>
<accession>B1YH38</accession>
<keyword evidence="7" id="KW-1185">Reference proteome</keyword>
<dbReference type="AlphaFoldDB" id="B1YH38"/>
<dbReference type="GO" id="GO:0046872">
    <property type="term" value="F:metal ion binding"/>
    <property type="evidence" value="ECO:0007669"/>
    <property type="project" value="UniProtKB-KW"/>
</dbReference>
<dbReference type="EMBL" id="CP001022">
    <property type="protein sequence ID" value="ACB61099.1"/>
    <property type="molecule type" value="Genomic_DNA"/>
</dbReference>
<dbReference type="STRING" id="262543.Exig_1644"/>
<keyword evidence="2" id="KW-0479">Metal-binding</keyword>
<protein>
    <submittedName>
        <fullName evidence="6">Creatininase</fullName>
    </submittedName>
</protein>
<dbReference type="Proteomes" id="UP000001681">
    <property type="component" value="Chromosome"/>
</dbReference>
<dbReference type="GO" id="GO:0016811">
    <property type="term" value="F:hydrolase activity, acting on carbon-nitrogen (but not peptide) bonds, in linear amides"/>
    <property type="evidence" value="ECO:0007669"/>
    <property type="project" value="TreeGrafter"/>
</dbReference>
<evidence type="ECO:0000313" key="6">
    <source>
        <dbReference type="EMBL" id="ACB61099.1"/>
    </source>
</evidence>
<dbReference type="SUPFAM" id="SSF102215">
    <property type="entry name" value="Creatininase"/>
    <property type="match status" value="1"/>
</dbReference>
<evidence type="ECO:0000256" key="2">
    <source>
        <dbReference type="ARBA" id="ARBA00022723"/>
    </source>
</evidence>
<reference evidence="7" key="3">
    <citation type="submission" date="2008-04" db="EMBL/GenBank/DDBJ databases">
        <title>Complete sequence of chromosome of Exiguobacterium sibiricum 255-15.</title>
        <authorList>
            <consortium name="US DOE Joint Genome Institute"/>
            <person name="Copeland A."/>
            <person name="Lucas S."/>
            <person name="Lapidus A."/>
            <person name="Glavina del Rio T."/>
            <person name="Dalin E."/>
            <person name="Tice H."/>
            <person name="Bruce D."/>
            <person name="Goodwin L."/>
            <person name="Pitluck S."/>
            <person name="Kiss H."/>
            <person name="Chertkov O."/>
            <person name="Monk C."/>
            <person name="Brettin T."/>
            <person name="Detter J.C."/>
            <person name="Han C."/>
            <person name="Kuske C.R."/>
            <person name="Schmutz J."/>
            <person name="Larimer F."/>
            <person name="Land M."/>
            <person name="Hauser L."/>
            <person name="Kyrpides N."/>
            <person name="Mikhailova N."/>
            <person name="Vishnivetskaya T."/>
            <person name="Rodrigues D.F."/>
            <person name="Gilichinsky D."/>
            <person name="Tiedje J."/>
            <person name="Richardson P."/>
        </authorList>
    </citation>
    <scope>NUCLEOTIDE SEQUENCE [LARGE SCALE GENOMIC DNA]</scope>
    <source>
        <strain evidence="7">DSM 17290 / CIP 109462 / JCM 13490 / 255-15</strain>
    </source>
</reference>
<dbReference type="PANTHER" id="PTHR35005">
    <property type="entry name" value="3-DEHYDRO-SCYLLO-INOSOSE HYDROLASE"/>
    <property type="match status" value="1"/>
</dbReference>
<dbReference type="InterPro" id="IPR003785">
    <property type="entry name" value="Creatininase/forma_Hydrolase"/>
</dbReference>
<dbReference type="RefSeq" id="WP_012370519.1">
    <property type="nucleotide sequence ID" value="NC_010556.1"/>
</dbReference>
<dbReference type="HOGENOM" id="CLU_055029_3_1_9"/>
<evidence type="ECO:0000256" key="1">
    <source>
        <dbReference type="ARBA" id="ARBA00001947"/>
    </source>
</evidence>
<evidence type="ECO:0000313" key="7">
    <source>
        <dbReference type="Proteomes" id="UP000001681"/>
    </source>
</evidence>
<comment type="similarity">
    <text evidence="5">Belongs to the creatininase superfamily.</text>
</comment>
<keyword evidence="4" id="KW-0862">Zinc</keyword>
<dbReference type="KEGG" id="esi:Exig_1644"/>
<proteinExistence type="inferred from homology"/>
<dbReference type="InterPro" id="IPR024087">
    <property type="entry name" value="Creatininase-like_sf"/>
</dbReference>
<gene>
    <name evidence="6" type="ordered locus">Exig_1644</name>
</gene>
<dbReference type="Pfam" id="PF02633">
    <property type="entry name" value="Creatininase"/>
    <property type="match status" value="1"/>
</dbReference>
<reference evidence="6 7" key="1">
    <citation type="journal article" date="2006" name="Extremophiles">
        <title>Characterization of Exiguobacterium isolates from the Siberian permafrost. Description of Exiguobacterium sibiricum sp. nov.</title>
        <authorList>
            <person name="Rodrigues D.F."/>
            <person name="Goris J."/>
            <person name="Vishnivetskaya T."/>
            <person name="Gilichinsky D."/>
            <person name="Thomashow M.F."/>
            <person name="Tiedje J.M."/>
        </authorList>
    </citation>
    <scope>NUCLEOTIDE SEQUENCE [LARGE SCALE GENOMIC DNA]</scope>
    <source>
        <strain evidence="7">DSM 17290 / CIP 109462 / JCM 13490 / 255-15</strain>
    </source>
</reference>
<evidence type="ECO:0000256" key="4">
    <source>
        <dbReference type="ARBA" id="ARBA00022833"/>
    </source>
</evidence>
<evidence type="ECO:0000256" key="5">
    <source>
        <dbReference type="ARBA" id="ARBA00024029"/>
    </source>
</evidence>
<dbReference type="Gene3D" id="3.40.50.10310">
    <property type="entry name" value="Creatininase"/>
    <property type="match status" value="1"/>
</dbReference>